<dbReference type="InterPro" id="IPR007863">
    <property type="entry name" value="Peptidase_M16_C"/>
</dbReference>
<dbReference type="InterPro" id="IPR011249">
    <property type="entry name" value="Metalloenz_LuxS/M16"/>
</dbReference>
<dbReference type="OrthoDB" id="9811314at2"/>
<accession>A0A2U8FTM7</accession>
<dbReference type="PANTHER" id="PTHR11851:SF49">
    <property type="entry name" value="MITOCHONDRIAL-PROCESSING PEPTIDASE SUBUNIT ALPHA"/>
    <property type="match status" value="1"/>
</dbReference>
<dbReference type="Pfam" id="PF05193">
    <property type="entry name" value="Peptidase_M16_C"/>
    <property type="match status" value="2"/>
</dbReference>
<evidence type="ECO:0000313" key="6">
    <source>
        <dbReference type="EMBL" id="AWI53774.1"/>
    </source>
</evidence>
<feature type="domain" description="Peptidase M16 C-terminal" evidence="5">
    <location>
        <begin position="661"/>
        <end position="838"/>
    </location>
</feature>
<dbReference type="KEGG" id="aon:DEH84_10280"/>
<dbReference type="EMBL" id="CP029210">
    <property type="protein sequence ID" value="AWI53774.1"/>
    <property type="molecule type" value="Genomic_DNA"/>
</dbReference>
<dbReference type="GO" id="GO:0046872">
    <property type="term" value="F:metal ion binding"/>
    <property type="evidence" value="ECO:0007669"/>
    <property type="project" value="InterPro"/>
</dbReference>
<keyword evidence="7" id="KW-1185">Reference proteome</keyword>
<feature type="domain" description="Peptidase M16 N-terminal" evidence="4">
    <location>
        <begin position="50"/>
        <end position="196"/>
    </location>
</feature>
<proteinExistence type="inferred from homology"/>
<dbReference type="Proteomes" id="UP000244892">
    <property type="component" value="Chromosome"/>
</dbReference>
<name>A0A2U8FTM7_9BURK</name>
<comment type="similarity">
    <text evidence="2 3">Belongs to the peptidase M16 family.</text>
</comment>
<dbReference type="GO" id="GO:0004222">
    <property type="term" value="F:metalloendopeptidase activity"/>
    <property type="evidence" value="ECO:0007669"/>
    <property type="project" value="InterPro"/>
</dbReference>
<comment type="cofactor">
    <cofactor evidence="1">
        <name>Zn(2+)</name>
        <dbReference type="ChEBI" id="CHEBI:29105"/>
    </cofactor>
</comment>
<evidence type="ECO:0000313" key="7">
    <source>
        <dbReference type="Proteomes" id="UP000244892"/>
    </source>
</evidence>
<dbReference type="GO" id="GO:0006508">
    <property type="term" value="P:proteolysis"/>
    <property type="evidence" value="ECO:0007669"/>
    <property type="project" value="InterPro"/>
</dbReference>
<evidence type="ECO:0000259" key="5">
    <source>
        <dbReference type="Pfam" id="PF05193"/>
    </source>
</evidence>
<dbReference type="AlphaFoldDB" id="A0A2U8FTM7"/>
<dbReference type="InterPro" id="IPR050361">
    <property type="entry name" value="MPP/UQCRC_Complex"/>
</dbReference>
<feature type="domain" description="Peptidase M16 C-terminal" evidence="5">
    <location>
        <begin position="205"/>
        <end position="378"/>
    </location>
</feature>
<protein>
    <submittedName>
        <fullName evidence="6">Insulinase family protein</fullName>
    </submittedName>
</protein>
<dbReference type="Gene3D" id="3.30.830.10">
    <property type="entry name" value="Metalloenzyme, LuxS/M16 peptidase-like"/>
    <property type="match status" value="4"/>
</dbReference>
<sequence>MAACLALSALQPVDVRAAPARATASRTSAPVLEAQVEGISAYRLANGLQVLLIADASKPTTTVNMTYRVGSRHENYGETGMAHLLEHMLFKGTPRHPQVWSEFNKRGFRANGSTWFDRTNYFASFSANDDNLRWYLDWQADAMVNSFIARKDLDSEMTVVRNEMEMGENNPSRILFEKTLATMYQWHNYGKSTIGARTDVEGVDIGQLQAFYRRHYQPDNATLIISGKFDPAKVLGWVQASFGRIPKPTRTLSTDYTLDPVQDGERAVTLRRVGGVPLVYAGYHVMPGAHADYAAIELLSIILGDTPSGRLHRALTEQQLAAGVFAFSEGLKDPGFMLLGAQLGPEQDVAAARTALTQAVESFRSQPVTAEELARARAKWLKAWDAGFSDPQHVGVALSEAVAQGDWRLFFLTRDRVKAISLDDVQRVARSVFLTSNRTLGEYHPTASPERAPQPVAVDVARELRSFKPQVAEAQAEAFDASPANIDARTQRSTLPSGMNVALLPKSTRGQAVKANLTLRFGTADTLRDWDVTPEALAALLDKGTAELSRQQFQDRLDALQAEVGFAAGPGQIQVSMSTRREHLPELVKLVSQALRRPALPAPSLEEVRRQALAAVAEQRKEPEALLQEALARHGNPYPKGDVRYAPTFAETESWWRELALQRVQEFHRRFVSASHAQFAAVGDFDAQAVSQALSEGFGDWRGAEPFERVPDPLVPLPAANLKIATPDKQNAAMSVLLPVPLQDTDADYPAFMLANHLLGSGGDSRLWNRIREKDGLSYNVYSAVQWNPLERHSEWTAAAIFAPQNRDRVEAAFREELTRALAQGFTQAEFEAGKRGLLNFRRLARAQDARLSAALASNLYLSRGFDVAARVDAQLEALTLDQVNAALRRYLKPSDLVMGWAGDFKDARPKP</sequence>
<evidence type="ECO:0000256" key="3">
    <source>
        <dbReference type="RuleBase" id="RU004447"/>
    </source>
</evidence>
<dbReference type="Pfam" id="PF00675">
    <property type="entry name" value="Peptidase_M16"/>
    <property type="match status" value="1"/>
</dbReference>
<reference evidence="6 7" key="1">
    <citation type="submission" date="2018-05" db="EMBL/GenBank/DDBJ databases">
        <title>complete genome sequence of Aquabacterium olei NBRC 110486.</title>
        <authorList>
            <person name="Tang B."/>
            <person name="Chang J."/>
            <person name="Zhang L."/>
            <person name="Yang H."/>
        </authorList>
    </citation>
    <scope>NUCLEOTIDE SEQUENCE [LARGE SCALE GENOMIC DNA]</scope>
    <source>
        <strain evidence="6 7">NBRC 110486</strain>
    </source>
</reference>
<organism evidence="6 7">
    <name type="scientific">Aquabacterium olei</name>
    <dbReference type="NCBI Taxonomy" id="1296669"/>
    <lineage>
        <taxon>Bacteria</taxon>
        <taxon>Pseudomonadati</taxon>
        <taxon>Pseudomonadota</taxon>
        <taxon>Betaproteobacteria</taxon>
        <taxon>Burkholderiales</taxon>
        <taxon>Aquabacterium</taxon>
    </lineage>
</organism>
<evidence type="ECO:0000256" key="2">
    <source>
        <dbReference type="ARBA" id="ARBA00007261"/>
    </source>
</evidence>
<dbReference type="PANTHER" id="PTHR11851">
    <property type="entry name" value="METALLOPROTEASE"/>
    <property type="match status" value="1"/>
</dbReference>
<gene>
    <name evidence="6" type="ORF">DEH84_10280</name>
</gene>
<dbReference type="InterPro" id="IPR001431">
    <property type="entry name" value="Pept_M16_Zn_BS"/>
</dbReference>
<dbReference type="InterPro" id="IPR011765">
    <property type="entry name" value="Pept_M16_N"/>
</dbReference>
<dbReference type="SUPFAM" id="SSF63411">
    <property type="entry name" value="LuxS/MPP-like metallohydrolase"/>
    <property type="match status" value="4"/>
</dbReference>
<evidence type="ECO:0000259" key="4">
    <source>
        <dbReference type="Pfam" id="PF00675"/>
    </source>
</evidence>
<dbReference type="PROSITE" id="PS00143">
    <property type="entry name" value="INSULINASE"/>
    <property type="match status" value="1"/>
</dbReference>
<evidence type="ECO:0000256" key="1">
    <source>
        <dbReference type="ARBA" id="ARBA00001947"/>
    </source>
</evidence>